<evidence type="ECO:0000259" key="4">
    <source>
        <dbReference type="PROSITE" id="PS50977"/>
    </source>
</evidence>
<feature type="region of interest" description="Disordered" evidence="3">
    <location>
        <begin position="1"/>
        <end position="22"/>
    </location>
</feature>
<dbReference type="GO" id="GO:0003677">
    <property type="term" value="F:DNA binding"/>
    <property type="evidence" value="ECO:0007669"/>
    <property type="project" value="UniProtKB-UniRule"/>
</dbReference>
<evidence type="ECO:0000256" key="1">
    <source>
        <dbReference type="ARBA" id="ARBA00023125"/>
    </source>
</evidence>
<dbReference type="Proteomes" id="UP000284476">
    <property type="component" value="Unassembled WGS sequence"/>
</dbReference>
<accession>A0A443JLJ9</accession>
<sequence>MTHQPPLTSLAAPTPQPTDTDADAELRDTLLAAGLAEFARYGLDGARLERIAERAGCAKRMVYYYFGDKKAFYLAVLDDAYQGIRASEEKLNLDALEPRAALHLLARNSFHYHEAHADFTRLVLVENLQGGAMLQRMQEGDRLRQAALAPLERLLLRGAETGAFRQGLKAEDVHYLISALSAFRVDHAETWEKLLRINLLSEPDRTRHLDLLLQTLDAFVCPPA</sequence>
<dbReference type="RefSeq" id="WP_128208535.1">
    <property type="nucleotide sequence ID" value="NZ_JBHRSO010000017.1"/>
</dbReference>
<protein>
    <submittedName>
        <fullName evidence="5">TetR family transcriptional regulator</fullName>
    </submittedName>
</protein>
<evidence type="ECO:0000256" key="2">
    <source>
        <dbReference type="PROSITE-ProRule" id="PRU00335"/>
    </source>
</evidence>
<dbReference type="PANTHER" id="PTHR30328">
    <property type="entry name" value="TRANSCRIPTIONAL REPRESSOR"/>
    <property type="match status" value="1"/>
</dbReference>
<dbReference type="EMBL" id="SAUZ01000009">
    <property type="protein sequence ID" value="RWR21401.1"/>
    <property type="molecule type" value="Genomic_DNA"/>
</dbReference>
<dbReference type="Gene3D" id="1.10.357.10">
    <property type="entry name" value="Tetracycline Repressor, domain 2"/>
    <property type="match status" value="1"/>
</dbReference>
<dbReference type="SUPFAM" id="SSF46689">
    <property type="entry name" value="Homeodomain-like"/>
    <property type="match status" value="1"/>
</dbReference>
<evidence type="ECO:0000313" key="6">
    <source>
        <dbReference type="Proteomes" id="UP000284476"/>
    </source>
</evidence>
<gene>
    <name evidence="5" type="ORF">D2T30_08635</name>
</gene>
<dbReference type="InterPro" id="IPR036271">
    <property type="entry name" value="Tet_transcr_reg_TetR-rel_C_sf"/>
</dbReference>
<feature type="domain" description="HTH tetR-type" evidence="4">
    <location>
        <begin position="24"/>
        <end position="84"/>
    </location>
</feature>
<evidence type="ECO:0000313" key="5">
    <source>
        <dbReference type="EMBL" id="RWR21401.1"/>
    </source>
</evidence>
<dbReference type="PROSITE" id="PS50977">
    <property type="entry name" value="HTH_TETR_2"/>
    <property type="match status" value="1"/>
</dbReference>
<dbReference type="InterPro" id="IPR001647">
    <property type="entry name" value="HTH_TetR"/>
</dbReference>
<dbReference type="PANTHER" id="PTHR30328:SF54">
    <property type="entry name" value="HTH-TYPE TRANSCRIPTIONAL REPRESSOR SCO4008"/>
    <property type="match status" value="1"/>
</dbReference>
<dbReference type="InterPro" id="IPR009057">
    <property type="entry name" value="Homeodomain-like_sf"/>
</dbReference>
<dbReference type="Pfam" id="PF00440">
    <property type="entry name" value="TetR_N"/>
    <property type="match status" value="1"/>
</dbReference>
<feature type="DNA-binding region" description="H-T-H motif" evidence="2">
    <location>
        <begin position="47"/>
        <end position="66"/>
    </location>
</feature>
<name>A0A443JLJ9_9RHOB</name>
<reference evidence="5 6" key="2">
    <citation type="submission" date="2019-01" db="EMBL/GenBank/DDBJ databases">
        <authorList>
            <person name="Li Y."/>
        </authorList>
    </citation>
    <scope>NUCLEOTIDE SEQUENCE [LARGE SCALE GENOMIC DNA]</scope>
    <source>
        <strain evidence="5 6">SK2B-1</strain>
    </source>
</reference>
<dbReference type="AlphaFoldDB" id="A0A443JLJ9"/>
<organism evidence="5 6">
    <name type="scientific">Paenirhodobacter populi</name>
    <dbReference type="NCBI Taxonomy" id="2306993"/>
    <lineage>
        <taxon>Bacteria</taxon>
        <taxon>Pseudomonadati</taxon>
        <taxon>Pseudomonadota</taxon>
        <taxon>Alphaproteobacteria</taxon>
        <taxon>Rhodobacterales</taxon>
        <taxon>Rhodobacter group</taxon>
        <taxon>Paenirhodobacter</taxon>
    </lineage>
</organism>
<dbReference type="InterPro" id="IPR050109">
    <property type="entry name" value="HTH-type_TetR-like_transc_reg"/>
</dbReference>
<reference evidence="5 6" key="1">
    <citation type="submission" date="2019-01" db="EMBL/GenBank/DDBJ databases">
        <title>Sinorhodobacter populi sp. nov. isolated from the symptomatic bark tissue of Populus euramericana canker.</title>
        <authorList>
            <person name="Xu G."/>
        </authorList>
    </citation>
    <scope>NUCLEOTIDE SEQUENCE [LARGE SCALE GENOMIC DNA]</scope>
    <source>
        <strain evidence="5 6">SK2B-1</strain>
    </source>
</reference>
<dbReference type="InterPro" id="IPR041474">
    <property type="entry name" value="NicS_C"/>
</dbReference>
<proteinExistence type="predicted"/>
<keyword evidence="1 2" id="KW-0238">DNA-binding</keyword>
<dbReference type="SUPFAM" id="SSF48498">
    <property type="entry name" value="Tetracyclin repressor-like, C-terminal domain"/>
    <property type="match status" value="1"/>
</dbReference>
<evidence type="ECO:0000256" key="3">
    <source>
        <dbReference type="SAM" id="MobiDB-lite"/>
    </source>
</evidence>
<dbReference type="Pfam" id="PF17938">
    <property type="entry name" value="TetR_C_29"/>
    <property type="match status" value="1"/>
</dbReference>
<comment type="caution">
    <text evidence="5">The sequence shown here is derived from an EMBL/GenBank/DDBJ whole genome shotgun (WGS) entry which is preliminary data.</text>
</comment>